<evidence type="ECO:0000313" key="1">
    <source>
        <dbReference type="EMBL" id="CUR32594.1"/>
    </source>
</evidence>
<accession>A0A1J1LKQ0</accession>
<dbReference type="RefSeq" id="WP_072719319.1">
    <property type="nucleotide sequence ID" value="NZ_LN889801.1"/>
</dbReference>
<proteinExistence type="predicted"/>
<evidence type="ECO:0000313" key="2">
    <source>
        <dbReference type="Proteomes" id="UP000184315"/>
    </source>
</evidence>
<dbReference type="Proteomes" id="UP000184315">
    <property type="component" value="Unassembled WGS sequence"/>
</dbReference>
<organism evidence="1 2">
    <name type="scientific">Planktothrix tepida PCC 9214</name>
    <dbReference type="NCBI Taxonomy" id="671072"/>
    <lineage>
        <taxon>Bacteria</taxon>
        <taxon>Bacillati</taxon>
        <taxon>Cyanobacteriota</taxon>
        <taxon>Cyanophyceae</taxon>
        <taxon>Oscillatoriophycideae</taxon>
        <taxon>Oscillatoriales</taxon>
        <taxon>Microcoleaceae</taxon>
        <taxon>Planktothrix</taxon>
    </lineage>
</organism>
<gene>
    <name evidence="1" type="ORF">PL9214490141</name>
</gene>
<name>A0A1J1LKQ0_9CYAN</name>
<dbReference type="STRING" id="671072.PL9214490141"/>
<dbReference type="EMBL" id="CZDF01000154">
    <property type="protein sequence ID" value="CUR32594.1"/>
    <property type="molecule type" value="Genomic_DNA"/>
</dbReference>
<protein>
    <recommendedName>
        <fullName evidence="3">VOC domain-containing protein</fullName>
    </recommendedName>
</protein>
<dbReference type="AlphaFoldDB" id="A0A1J1LKQ0"/>
<sequence length="159" mass="17936">MIHHLSIPAKNPRQVAEVLAQISQGKFAPFPPHPGSYFVLMLDEYGTAIEVYPFGTELTPGTGYQDVLFTHNAWGSNYSATHLALSVPITQEEIEAIAAENEWRAVRCNRENAFDVIEFWVENQFLIELLPPEFAQKYLSFMQPHQIEQFLAAATVSTP</sequence>
<evidence type="ECO:0008006" key="3">
    <source>
        <dbReference type="Google" id="ProtNLM"/>
    </source>
</evidence>
<dbReference type="OrthoDB" id="512901at2"/>
<reference evidence="2" key="1">
    <citation type="submission" date="2015-10" db="EMBL/GenBank/DDBJ databases">
        <authorList>
            <person name="Regsiter A."/>
            <person name="william w."/>
        </authorList>
    </citation>
    <scope>NUCLEOTIDE SEQUENCE [LARGE SCALE GENOMIC DNA]</scope>
</reference>
<keyword evidence="2" id="KW-1185">Reference proteome</keyword>